<evidence type="ECO:0000313" key="2">
    <source>
        <dbReference type="EMBL" id="EUC39012.1"/>
    </source>
</evidence>
<dbReference type="OrthoDB" id="3800422at2759"/>
<evidence type="ECO:0000256" key="1">
    <source>
        <dbReference type="SAM" id="MobiDB-lite"/>
    </source>
</evidence>
<evidence type="ECO:0000313" key="3">
    <source>
        <dbReference type="Proteomes" id="UP000053841"/>
    </source>
</evidence>
<dbReference type="Proteomes" id="UP000053841">
    <property type="component" value="Unassembled WGS sequence"/>
</dbReference>
<feature type="compositionally biased region" description="Basic and acidic residues" evidence="1">
    <location>
        <begin position="63"/>
        <end position="82"/>
    </location>
</feature>
<feature type="region of interest" description="Disordered" evidence="1">
    <location>
        <begin position="28"/>
        <end position="114"/>
    </location>
</feature>
<sequence>MRKRAPRICPHNPSQDGVCGCHEFWERSKQPSSDTGVTADATVGGENIIVEQERKKKKRKRGGEKQRRKEEKKRMEEGKEKNTMQVLVDYELPDDDDRLDWDTDEVRRMAGEVA</sequence>
<dbReference type="RefSeq" id="XP_007706791.1">
    <property type="nucleotide sequence ID" value="XM_007708601.1"/>
</dbReference>
<feature type="compositionally biased region" description="Basic and acidic residues" evidence="1">
    <location>
        <begin position="100"/>
        <end position="114"/>
    </location>
</feature>
<protein>
    <submittedName>
        <fullName evidence="2">Uncharacterized protein</fullName>
    </submittedName>
</protein>
<dbReference type="HOGENOM" id="CLU_1856327_0_0_1"/>
<reference evidence="2 3" key="1">
    <citation type="journal article" date="2013" name="PLoS Genet.">
        <title>Comparative genome structure, secondary metabolite, and effector coding capacity across Cochliobolus pathogens.</title>
        <authorList>
            <person name="Condon B.J."/>
            <person name="Leng Y."/>
            <person name="Wu D."/>
            <person name="Bushley K.E."/>
            <person name="Ohm R.A."/>
            <person name="Otillar R."/>
            <person name="Martin J."/>
            <person name="Schackwitz W."/>
            <person name="Grimwood J."/>
            <person name="MohdZainudin N."/>
            <person name="Xue C."/>
            <person name="Wang R."/>
            <person name="Manning V.A."/>
            <person name="Dhillon B."/>
            <person name="Tu Z.J."/>
            <person name="Steffenson B.J."/>
            <person name="Salamov A."/>
            <person name="Sun H."/>
            <person name="Lowry S."/>
            <person name="LaButti K."/>
            <person name="Han J."/>
            <person name="Copeland A."/>
            <person name="Lindquist E."/>
            <person name="Barry K."/>
            <person name="Schmutz J."/>
            <person name="Baker S.E."/>
            <person name="Ciuffetti L.M."/>
            <person name="Grigoriev I.V."/>
            <person name="Zhong S."/>
            <person name="Turgeon B.G."/>
        </authorList>
    </citation>
    <scope>NUCLEOTIDE SEQUENCE [LARGE SCALE GENOMIC DNA]</scope>
    <source>
        <strain evidence="2 3">26-R-13</strain>
    </source>
</reference>
<gene>
    <name evidence="2" type="ORF">COCCADRAFT_81653</name>
</gene>
<accession>W6YI70</accession>
<dbReference type="AlphaFoldDB" id="W6YI70"/>
<organism evidence="2 3">
    <name type="scientific">Cochliobolus carbonum (strain 26-R-13)</name>
    <name type="common">Maize leaf spot fungus</name>
    <name type="synonym">Bipolaris zeicola</name>
    <dbReference type="NCBI Taxonomy" id="930089"/>
    <lineage>
        <taxon>Eukaryota</taxon>
        <taxon>Fungi</taxon>
        <taxon>Dikarya</taxon>
        <taxon>Ascomycota</taxon>
        <taxon>Pezizomycotina</taxon>
        <taxon>Dothideomycetes</taxon>
        <taxon>Pleosporomycetidae</taxon>
        <taxon>Pleosporales</taxon>
        <taxon>Pleosporineae</taxon>
        <taxon>Pleosporaceae</taxon>
        <taxon>Bipolaris</taxon>
    </lineage>
</organism>
<keyword evidence="3" id="KW-1185">Reference proteome</keyword>
<name>W6YI70_COCC2</name>
<dbReference type="EMBL" id="KI964539">
    <property type="protein sequence ID" value="EUC39012.1"/>
    <property type="molecule type" value="Genomic_DNA"/>
</dbReference>
<dbReference type="KEGG" id="bze:COCCADRAFT_81653"/>
<proteinExistence type="predicted"/>
<dbReference type="GeneID" id="19151217"/>